<accession>A0AAU7UAP9</accession>
<keyword evidence="1" id="KW-1133">Transmembrane helix</keyword>
<protein>
    <submittedName>
        <fullName evidence="3">EamA family transporter</fullName>
    </submittedName>
</protein>
<organism evidence="3">
    <name type="scientific">Deinococcus sonorensis KR-87</name>
    <dbReference type="NCBI Taxonomy" id="694439"/>
    <lineage>
        <taxon>Bacteria</taxon>
        <taxon>Thermotogati</taxon>
        <taxon>Deinococcota</taxon>
        <taxon>Deinococci</taxon>
        <taxon>Deinococcales</taxon>
        <taxon>Deinococcaceae</taxon>
        <taxon>Deinococcus</taxon>
    </lineage>
</organism>
<dbReference type="KEGG" id="dsc:ABOD76_19200"/>
<evidence type="ECO:0000313" key="3">
    <source>
        <dbReference type="EMBL" id="XBV85531.1"/>
    </source>
</evidence>
<feature type="transmembrane region" description="Helical" evidence="1">
    <location>
        <begin position="224"/>
        <end position="246"/>
    </location>
</feature>
<dbReference type="GO" id="GO:0016020">
    <property type="term" value="C:membrane"/>
    <property type="evidence" value="ECO:0007669"/>
    <property type="project" value="InterPro"/>
</dbReference>
<dbReference type="Gene3D" id="1.10.3730.20">
    <property type="match status" value="1"/>
</dbReference>
<dbReference type="AlphaFoldDB" id="A0AAU7UAP9"/>
<feature type="transmembrane region" description="Helical" evidence="1">
    <location>
        <begin position="117"/>
        <end position="136"/>
    </location>
</feature>
<dbReference type="EMBL" id="CP158299">
    <property type="protein sequence ID" value="XBV85531.1"/>
    <property type="molecule type" value="Genomic_DNA"/>
</dbReference>
<evidence type="ECO:0000256" key="1">
    <source>
        <dbReference type="SAM" id="Phobius"/>
    </source>
</evidence>
<feature type="domain" description="EamA" evidence="2">
    <location>
        <begin position="144"/>
        <end position="269"/>
    </location>
</feature>
<dbReference type="SUPFAM" id="SSF103481">
    <property type="entry name" value="Multidrug resistance efflux transporter EmrE"/>
    <property type="match status" value="2"/>
</dbReference>
<sequence>MNAAALIALLSAISYGAGDFLSGLASRRDPPERVVALTHPLACVAFALLAVLRHEPLPSSSDLGWGAAAGVLGLLGVLTFYRALALGPMGTVSVTSGALGALIPVAAGLLLGEQLSLGNGLGVLLVLAGIALFSVLPGQGGRGGLPLALLAGLGFGLFFVLLAQSEAVFWTLAMARLTSSAVVVPYTLRRYGLRPLGPRLIFASAPGDALGNLCYLLAAQAGRLSVAGLLTNLYPVITALLAAMVLRERLNRVQWLGVALAVIGVPLVTAR</sequence>
<proteinExistence type="predicted"/>
<dbReference type="PANTHER" id="PTHR22911">
    <property type="entry name" value="ACYL-MALONYL CONDENSING ENZYME-RELATED"/>
    <property type="match status" value="1"/>
</dbReference>
<feature type="transmembrane region" description="Helical" evidence="1">
    <location>
        <begin position="34"/>
        <end position="52"/>
    </location>
</feature>
<name>A0AAU7UAP9_9DEIO</name>
<keyword evidence="1" id="KW-0812">Transmembrane</keyword>
<feature type="transmembrane region" description="Helical" evidence="1">
    <location>
        <begin position="253"/>
        <end position="270"/>
    </location>
</feature>
<evidence type="ECO:0000259" key="2">
    <source>
        <dbReference type="Pfam" id="PF00892"/>
    </source>
</evidence>
<dbReference type="Pfam" id="PF00892">
    <property type="entry name" value="EamA"/>
    <property type="match status" value="2"/>
</dbReference>
<dbReference type="InterPro" id="IPR037185">
    <property type="entry name" value="EmrE-like"/>
</dbReference>
<feature type="domain" description="EamA" evidence="2">
    <location>
        <begin position="4"/>
        <end position="134"/>
    </location>
</feature>
<feature type="transmembrane region" description="Helical" evidence="1">
    <location>
        <begin position="143"/>
        <end position="162"/>
    </location>
</feature>
<keyword evidence="1" id="KW-0472">Membrane</keyword>
<gene>
    <name evidence="3" type="ORF">ABOD76_19200</name>
</gene>
<feature type="transmembrane region" description="Helical" evidence="1">
    <location>
        <begin position="64"/>
        <end position="84"/>
    </location>
</feature>
<reference evidence="3" key="1">
    <citation type="submission" date="2024-06" db="EMBL/GenBank/DDBJ databases">
        <title>Draft Genome Sequence of Deinococcus sonorensis Type Strain KR-87, a Biofilm Producing Representative of the Genus Deinococcus.</title>
        <authorList>
            <person name="Boren L.S."/>
            <person name="Grosso R.A."/>
            <person name="Hugenberg-Cox A.N."/>
            <person name="Hill J.T.E."/>
            <person name="Albert C.M."/>
            <person name="Tuohy J.M."/>
        </authorList>
    </citation>
    <scope>NUCLEOTIDE SEQUENCE</scope>
    <source>
        <strain evidence="3">KR-87</strain>
    </source>
</reference>
<dbReference type="InterPro" id="IPR000620">
    <property type="entry name" value="EamA_dom"/>
</dbReference>
<dbReference type="RefSeq" id="WP_350243568.1">
    <property type="nucleotide sequence ID" value="NZ_CP158299.1"/>
</dbReference>